<dbReference type="Proteomes" id="UP000054166">
    <property type="component" value="Unassembled WGS sequence"/>
</dbReference>
<dbReference type="OrthoDB" id="3261928at2759"/>
<organism evidence="2 3">
    <name type="scientific">Piloderma croceum (strain F 1598)</name>
    <dbReference type="NCBI Taxonomy" id="765440"/>
    <lineage>
        <taxon>Eukaryota</taxon>
        <taxon>Fungi</taxon>
        <taxon>Dikarya</taxon>
        <taxon>Basidiomycota</taxon>
        <taxon>Agaricomycotina</taxon>
        <taxon>Agaricomycetes</taxon>
        <taxon>Agaricomycetidae</taxon>
        <taxon>Atheliales</taxon>
        <taxon>Atheliaceae</taxon>
        <taxon>Piloderma</taxon>
    </lineage>
</organism>
<keyword evidence="3" id="KW-1185">Reference proteome</keyword>
<evidence type="ECO:0000313" key="2">
    <source>
        <dbReference type="EMBL" id="KIM71956.1"/>
    </source>
</evidence>
<name>A0A0C3EVU2_PILCF</name>
<accession>A0A0C3EVU2</accession>
<evidence type="ECO:0000313" key="3">
    <source>
        <dbReference type="Proteomes" id="UP000054166"/>
    </source>
</evidence>
<feature type="region of interest" description="Disordered" evidence="1">
    <location>
        <begin position="394"/>
        <end position="434"/>
    </location>
</feature>
<dbReference type="InParanoid" id="A0A0C3EVU2"/>
<dbReference type="EMBL" id="KN833184">
    <property type="protein sequence ID" value="KIM71956.1"/>
    <property type="molecule type" value="Genomic_DNA"/>
</dbReference>
<feature type="region of interest" description="Disordered" evidence="1">
    <location>
        <begin position="1"/>
        <end position="30"/>
    </location>
</feature>
<proteinExistence type="predicted"/>
<dbReference type="AlphaFoldDB" id="A0A0C3EVU2"/>
<dbReference type="HOGENOM" id="CLU_042422_0_0_1"/>
<reference evidence="3" key="2">
    <citation type="submission" date="2015-01" db="EMBL/GenBank/DDBJ databases">
        <title>Evolutionary Origins and Diversification of the Mycorrhizal Mutualists.</title>
        <authorList>
            <consortium name="DOE Joint Genome Institute"/>
            <consortium name="Mycorrhizal Genomics Consortium"/>
            <person name="Kohler A."/>
            <person name="Kuo A."/>
            <person name="Nagy L.G."/>
            <person name="Floudas D."/>
            <person name="Copeland A."/>
            <person name="Barry K.W."/>
            <person name="Cichocki N."/>
            <person name="Veneault-Fourrey C."/>
            <person name="LaButti K."/>
            <person name="Lindquist E.A."/>
            <person name="Lipzen A."/>
            <person name="Lundell T."/>
            <person name="Morin E."/>
            <person name="Murat C."/>
            <person name="Riley R."/>
            <person name="Ohm R."/>
            <person name="Sun H."/>
            <person name="Tunlid A."/>
            <person name="Henrissat B."/>
            <person name="Grigoriev I.V."/>
            <person name="Hibbett D.S."/>
            <person name="Martin F."/>
        </authorList>
    </citation>
    <scope>NUCLEOTIDE SEQUENCE [LARGE SCALE GENOMIC DNA]</scope>
    <source>
        <strain evidence="3">F 1598</strain>
    </source>
</reference>
<evidence type="ECO:0000256" key="1">
    <source>
        <dbReference type="SAM" id="MobiDB-lite"/>
    </source>
</evidence>
<protein>
    <submittedName>
        <fullName evidence="2">Uncharacterized protein</fullName>
    </submittedName>
</protein>
<sequence>MSSSNIPTRLTIRLPGPSRQGIPGQQTPTADKENISTAALAGGDVVRPHCPNISPAEVVEDMFYVPLVSPRHPSEFWLNNPAWIDGAIDPPHFYHTRADIAVALRAAGCHVPQPLLSTAPLGGIQPASPASDVTTEPASPVLNTVPVPFALAVIPLTPKTVVNAPVEIQGRLTSVTMMFDEIVPGATHNSKLKLKKVSEVKSNLIDFDNLSHVEVIKRIFSIHGIGEKYDVSAVRSPDFKLWYSGLSGGKSGAATISTNDDYSVLVGALHKKPNQTNISITFDLDSILAFKIRIKRALALEDSNLMGPGRELSEGVKVLRFHKIPQLDMYSNMQQLHGIHSQHIKNEWQCQQHLGENGRPGACYVTPNGIHIGLNIHRLASWAAAMAAGEATKYQPPNIPDFDSAHDGGGTMSRSRGHSGPVAQPTAGPSSSTAEQAISMMTAFFSAQAKAPPAAAPVLPEPIFAPPPIRQHNQSLVTFPLPTPAIEVQRFLEDF</sequence>
<reference evidence="2 3" key="1">
    <citation type="submission" date="2014-04" db="EMBL/GenBank/DDBJ databases">
        <authorList>
            <consortium name="DOE Joint Genome Institute"/>
            <person name="Kuo A."/>
            <person name="Tarkka M."/>
            <person name="Buscot F."/>
            <person name="Kohler A."/>
            <person name="Nagy L.G."/>
            <person name="Floudas D."/>
            <person name="Copeland A."/>
            <person name="Barry K.W."/>
            <person name="Cichocki N."/>
            <person name="Veneault-Fourrey C."/>
            <person name="LaButti K."/>
            <person name="Lindquist E.A."/>
            <person name="Lipzen A."/>
            <person name="Lundell T."/>
            <person name="Morin E."/>
            <person name="Murat C."/>
            <person name="Sun H."/>
            <person name="Tunlid A."/>
            <person name="Henrissat B."/>
            <person name="Grigoriev I.V."/>
            <person name="Hibbett D.S."/>
            <person name="Martin F."/>
            <person name="Nordberg H.P."/>
            <person name="Cantor M.N."/>
            <person name="Hua S.X."/>
        </authorList>
    </citation>
    <scope>NUCLEOTIDE SEQUENCE [LARGE SCALE GENOMIC DNA]</scope>
    <source>
        <strain evidence="2 3">F 1598</strain>
    </source>
</reference>
<gene>
    <name evidence="2" type="ORF">PILCRDRAFT_93651</name>
</gene>